<dbReference type="PANTHER" id="PTHR10587:SF134">
    <property type="entry name" value="SECRETED PROTEIN"/>
    <property type="match status" value="1"/>
</dbReference>
<feature type="signal peptide" evidence="1">
    <location>
        <begin position="1"/>
        <end position="24"/>
    </location>
</feature>
<dbReference type="PROSITE" id="PS51257">
    <property type="entry name" value="PROKAR_LIPOPROTEIN"/>
    <property type="match status" value="1"/>
</dbReference>
<accession>V7I8X0</accession>
<dbReference type="GO" id="GO:0005975">
    <property type="term" value="P:carbohydrate metabolic process"/>
    <property type="evidence" value="ECO:0007669"/>
    <property type="project" value="InterPro"/>
</dbReference>
<dbReference type="InterPro" id="IPR050248">
    <property type="entry name" value="Polysacc_deacetylase_ArnD"/>
</dbReference>
<dbReference type="PATRIC" id="fig|994573.3.peg.1176"/>
<feature type="chain" id="PRO_5039053137" evidence="1">
    <location>
        <begin position="25"/>
        <end position="294"/>
    </location>
</feature>
<dbReference type="Gene3D" id="3.20.20.370">
    <property type="entry name" value="Glycoside hydrolase/deacetylase"/>
    <property type="match status" value="1"/>
</dbReference>
<name>V7I8X0_9CLOT</name>
<organism evidence="3 4">
    <name type="scientific">Youngiibacter fragilis 232.1</name>
    <dbReference type="NCBI Taxonomy" id="994573"/>
    <lineage>
        <taxon>Bacteria</taxon>
        <taxon>Bacillati</taxon>
        <taxon>Bacillota</taxon>
        <taxon>Clostridia</taxon>
        <taxon>Eubacteriales</taxon>
        <taxon>Clostridiaceae</taxon>
        <taxon>Youngiibacter</taxon>
    </lineage>
</organism>
<evidence type="ECO:0000313" key="3">
    <source>
        <dbReference type="EMBL" id="ETA81467.1"/>
    </source>
</evidence>
<gene>
    <name evidence="3" type="ORF">T472_0206290</name>
</gene>
<dbReference type="eggNOG" id="COG0726">
    <property type="taxonomic scope" value="Bacteria"/>
</dbReference>
<dbReference type="PROSITE" id="PS51677">
    <property type="entry name" value="NODB"/>
    <property type="match status" value="1"/>
</dbReference>
<reference evidence="3 4" key="1">
    <citation type="journal article" date="2014" name="Genome Announc.">
        <title>Genome Sequence of Youngiibacter fragilis, the Type Strain of the Genus Youngiibacter.</title>
        <authorList>
            <person name="Wawrik C.B."/>
            <person name="Callaghan A.V."/>
            <person name="Stamps B.W."/>
            <person name="Wawrik B."/>
        </authorList>
    </citation>
    <scope>NUCLEOTIDE SEQUENCE [LARGE SCALE GENOMIC DNA]</scope>
    <source>
        <strain evidence="3 4">232.1</strain>
    </source>
</reference>
<dbReference type="EMBL" id="AXUN02000109">
    <property type="protein sequence ID" value="ETA81467.1"/>
    <property type="molecule type" value="Genomic_DNA"/>
</dbReference>
<proteinExistence type="predicted"/>
<dbReference type="STRING" id="994573.T472_0206290"/>
<evidence type="ECO:0000256" key="1">
    <source>
        <dbReference type="SAM" id="SignalP"/>
    </source>
</evidence>
<dbReference type="AlphaFoldDB" id="V7I8X0"/>
<protein>
    <submittedName>
        <fullName evidence="3">Polysaccharide deacetylase</fullName>
    </submittedName>
</protein>
<dbReference type="Proteomes" id="UP000017747">
    <property type="component" value="Unassembled WGS sequence"/>
</dbReference>
<keyword evidence="1" id="KW-0732">Signal</keyword>
<keyword evidence="4" id="KW-1185">Reference proteome</keyword>
<evidence type="ECO:0000259" key="2">
    <source>
        <dbReference type="PROSITE" id="PS51677"/>
    </source>
</evidence>
<evidence type="ECO:0000313" key="4">
    <source>
        <dbReference type="Proteomes" id="UP000017747"/>
    </source>
</evidence>
<dbReference type="PANTHER" id="PTHR10587">
    <property type="entry name" value="GLYCOSYL TRANSFERASE-RELATED"/>
    <property type="match status" value="1"/>
</dbReference>
<feature type="domain" description="NodB homology" evidence="2">
    <location>
        <begin position="96"/>
        <end position="285"/>
    </location>
</feature>
<dbReference type="GO" id="GO:0016810">
    <property type="term" value="F:hydrolase activity, acting on carbon-nitrogen (but not peptide) bonds"/>
    <property type="evidence" value="ECO:0007669"/>
    <property type="project" value="InterPro"/>
</dbReference>
<dbReference type="InterPro" id="IPR011330">
    <property type="entry name" value="Glyco_hydro/deAcase_b/a-brl"/>
</dbReference>
<sequence length="294" mass="32206">MGSRAKIVLALAITAVLFSCSSGNKPNNETSVPAEIQPTVVANDPVTPTEPEQQPVLEPIQVLGRKQIIEKYSDDVPRKFGERMDGIISGFIPTGKQIALTLDACGGSYDRRITDYLEKKKIRATLFVSGKWIDMHEKELKRLSESSLFQIENHGKSHKPLTSDGRSVYGISGTKDIGEAYDEVMVNSERIERITGRSPEFFRSGTAFYDDISISMLNDLKVSAAGYTISGDGGATYSRSRIINIVKGAKPGDIILMHINHPESDTFDGLVGAIEELLGSGFEFITMSEAVKNR</sequence>
<comment type="caution">
    <text evidence="3">The sequence shown here is derived from an EMBL/GenBank/DDBJ whole genome shotgun (WGS) entry which is preliminary data.</text>
</comment>
<dbReference type="Pfam" id="PF01522">
    <property type="entry name" value="Polysacc_deac_1"/>
    <property type="match status" value="1"/>
</dbReference>
<dbReference type="SUPFAM" id="SSF88713">
    <property type="entry name" value="Glycoside hydrolase/deacetylase"/>
    <property type="match status" value="1"/>
</dbReference>
<dbReference type="InterPro" id="IPR002509">
    <property type="entry name" value="NODB_dom"/>
</dbReference>